<dbReference type="GO" id="GO:0003824">
    <property type="term" value="F:catalytic activity"/>
    <property type="evidence" value="ECO:0007669"/>
    <property type="project" value="InterPro"/>
</dbReference>
<feature type="domain" description="HIT" evidence="2">
    <location>
        <begin position="4"/>
        <end position="105"/>
    </location>
</feature>
<reference evidence="3" key="1">
    <citation type="submission" date="2020-10" db="EMBL/GenBank/DDBJ databases">
        <title>Connecting structure to function with the recovery of over 1000 high-quality activated sludge metagenome-assembled genomes encoding full-length rRNA genes using long-read sequencing.</title>
        <authorList>
            <person name="Singleton C.M."/>
            <person name="Petriglieri F."/>
            <person name="Kristensen J.M."/>
            <person name="Kirkegaard R.H."/>
            <person name="Michaelsen T.Y."/>
            <person name="Andersen M.H."/>
            <person name="Karst S.M."/>
            <person name="Dueholm M.S."/>
            <person name="Nielsen P.H."/>
            <person name="Albertsen M."/>
        </authorList>
    </citation>
    <scope>NUCLEOTIDE SEQUENCE</scope>
    <source>
        <strain evidence="3">OdNE_18-Q3-R46-58_BAT3C.305</strain>
    </source>
</reference>
<comment type="caution">
    <text evidence="3">The sequence shown here is derived from an EMBL/GenBank/DDBJ whole genome shotgun (WGS) entry which is preliminary data.</text>
</comment>
<feature type="short sequence motif" description="Histidine triad motif" evidence="1">
    <location>
        <begin position="90"/>
        <end position="94"/>
    </location>
</feature>
<dbReference type="Gene3D" id="3.30.428.10">
    <property type="entry name" value="HIT-like"/>
    <property type="match status" value="1"/>
</dbReference>
<name>A0A9D7QMH9_9RHOO</name>
<sequence>MTGKICELCTTAGGTVLWASPTCRVVLVDDPSYPGFCRVVWTAHVREMSDLEPAQRQSLMNVVFAVETVVRSLFTPDKMNLASLGNLTPHLHWHVIPRWHDDRHFPEPIWGSVQRDAPRPHPAVSADTLRQALGKQLHPDEHQG</sequence>
<protein>
    <submittedName>
        <fullName evidence="3">HIT family protein</fullName>
    </submittedName>
</protein>
<dbReference type="Pfam" id="PF01230">
    <property type="entry name" value="HIT"/>
    <property type="match status" value="1"/>
</dbReference>
<evidence type="ECO:0000313" key="3">
    <source>
        <dbReference type="EMBL" id="MBK8891813.1"/>
    </source>
</evidence>
<dbReference type="InterPro" id="IPR036265">
    <property type="entry name" value="HIT-like_sf"/>
</dbReference>
<evidence type="ECO:0000313" key="4">
    <source>
        <dbReference type="Proteomes" id="UP000808146"/>
    </source>
</evidence>
<dbReference type="AlphaFoldDB" id="A0A9D7QMH9"/>
<evidence type="ECO:0000259" key="2">
    <source>
        <dbReference type="PROSITE" id="PS51084"/>
    </source>
</evidence>
<dbReference type="Proteomes" id="UP000808146">
    <property type="component" value="Unassembled WGS sequence"/>
</dbReference>
<dbReference type="EMBL" id="JADKBR010000019">
    <property type="protein sequence ID" value="MBK8891813.1"/>
    <property type="molecule type" value="Genomic_DNA"/>
</dbReference>
<evidence type="ECO:0000256" key="1">
    <source>
        <dbReference type="PROSITE-ProRule" id="PRU00464"/>
    </source>
</evidence>
<accession>A0A9D7QMH9</accession>
<dbReference type="PROSITE" id="PS51084">
    <property type="entry name" value="HIT_2"/>
    <property type="match status" value="1"/>
</dbReference>
<organism evidence="3 4">
    <name type="scientific">Candidatus Dechloromonas phosphorivorans</name>
    <dbReference type="NCBI Taxonomy" id="2899244"/>
    <lineage>
        <taxon>Bacteria</taxon>
        <taxon>Pseudomonadati</taxon>
        <taxon>Pseudomonadota</taxon>
        <taxon>Betaproteobacteria</taxon>
        <taxon>Rhodocyclales</taxon>
        <taxon>Azonexaceae</taxon>
        <taxon>Dechloromonas</taxon>
    </lineage>
</organism>
<dbReference type="SUPFAM" id="SSF54197">
    <property type="entry name" value="HIT-like"/>
    <property type="match status" value="1"/>
</dbReference>
<gene>
    <name evidence="3" type="ORF">IPN75_16235</name>
</gene>
<dbReference type="InterPro" id="IPR011146">
    <property type="entry name" value="HIT-like"/>
</dbReference>
<proteinExistence type="predicted"/>